<protein>
    <recommendedName>
        <fullName evidence="4">DNA-directed RNA polymerase subunit Rpo11</fullName>
        <ecNumber evidence="4">2.7.7.6</ecNumber>
    </recommendedName>
    <alternativeName>
        <fullName evidence="4">DNA-directed RNA polymerase subunit L</fullName>
    </alternativeName>
</protein>
<dbReference type="GO" id="GO:0046983">
    <property type="term" value="F:protein dimerization activity"/>
    <property type="evidence" value="ECO:0007669"/>
    <property type="project" value="InterPro"/>
</dbReference>
<keyword evidence="2 4" id="KW-0963">Cytoplasm</keyword>
<dbReference type="EC" id="2.7.7.6" evidence="4"/>
<accession>A0A8J7W9W5</accession>
<evidence type="ECO:0000256" key="1">
    <source>
        <dbReference type="ARBA" id="ARBA00022478"/>
    </source>
</evidence>
<dbReference type="GO" id="GO:0000428">
    <property type="term" value="C:DNA-directed RNA polymerase complex"/>
    <property type="evidence" value="ECO:0007669"/>
    <property type="project" value="UniProtKB-KW"/>
</dbReference>
<dbReference type="Pfam" id="PF13656">
    <property type="entry name" value="RNA_pol_L_2"/>
    <property type="match status" value="1"/>
</dbReference>
<dbReference type="InterPro" id="IPR036603">
    <property type="entry name" value="RBP11-like"/>
</dbReference>
<name>A0A8J7W9W5_9EURY</name>
<proteinExistence type="inferred from homology"/>
<dbReference type="Proteomes" id="UP000730161">
    <property type="component" value="Unassembled WGS sequence"/>
</dbReference>
<keyword evidence="3 4" id="KW-0804">Transcription</keyword>
<dbReference type="HAMAP" id="MF_00261">
    <property type="entry name" value="RNApol_arch_Rpo11"/>
    <property type="match status" value="1"/>
</dbReference>
<comment type="subcellular location">
    <subcellularLocation>
        <location evidence="4">Cytoplasm</location>
    </subcellularLocation>
</comment>
<dbReference type="GO" id="GO:0005737">
    <property type="term" value="C:cytoplasm"/>
    <property type="evidence" value="ECO:0007669"/>
    <property type="project" value="UniProtKB-SubCell"/>
</dbReference>
<comment type="catalytic activity">
    <reaction evidence="4">
        <text>RNA(n) + a ribonucleoside 5'-triphosphate = RNA(n+1) + diphosphate</text>
        <dbReference type="Rhea" id="RHEA:21248"/>
        <dbReference type="Rhea" id="RHEA-COMP:14527"/>
        <dbReference type="Rhea" id="RHEA-COMP:17342"/>
        <dbReference type="ChEBI" id="CHEBI:33019"/>
        <dbReference type="ChEBI" id="CHEBI:61557"/>
        <dbReference type="ChEBI" id="CHEBI:140395"/>
        <dbReference type="EC" id="2.7.7.6"/>
    </reaction>
</comment>
<dbReference type="SUPFAM" id="SSF55257">
    <property type="entry name" value="RBP11-like subunits of RNA polymerase"/>
    <property type="match status" value="1"/>
</dbReference>
<dbReference type="CDD" id="cd06927">
    <property type="entry name" value="RNAP_L"/>
    <property type="match status" value="1"/>
</dbReference>
<keyword evidence="4" id="KW-0548">Nucleotidyltransferase</keyword>
<evidence type="ECO:0000313" key="7">
    <source>
        <dbReference type="Proteomes" id="UP000730161"/>
    </source>
</evidence>
<dbReference type="GO" id="GO:0003899">
    <property type="term" value="F:DNA-directed RNA polymerase activity"/>
    <property type="evidence" value="ECO:0007669"/>
    <property type="project" value="UniProtKB-UniRule"/>
</dbReference>
<dbReference type="OrthoDB" id="24205at2157"/>
<keyword evidence="7" id="KW-1185">Reference proteome</keyword>
<dbReference type="InterPro" id="IPR009025">
    <property type="entry name" value="RBP11-like_dimer"/>
</dbReference>
<evidence type="ECO:0000256" key="3">
    <source>
        <dbReference type="ARBA" id="ARBA00023163"/>
    </source>
</evidence>
<evidence type="ECO:0000259" key="5">
    <source>
        <dbReference type="Pfam" id="PF13656"/>
    </source>
</evidence>
<evidence type="ECO:0000313" key="6">
    <source>
        <dbReference type="EMBL" id="MBR1369005.1"/>
    </source>
</evidence>
<comment type="caution">
    <text evidence="6">The sequence shown here is derived from an EMBL/GenBank/DDBJ whole genome shotgun (WGS) entry which is preliminary data.</text>
</comment>
<dbReference type="RefSeq" id="WP_211530672.1">
    <property type="nucleotide sequence ID" value="NZ_JWHL01000007.1"/>
</dbReference>
<comment type="similarity">
    <text evidence="4">Belongs to the archaeal Rpo11/eukaryotic RPB11/RPC19 RNA polymerase subunit family.</text>
</comment>
<dbReference type="InterPro" id="IPR022905">
    <property type="entry name" value="Rpo11-like"/>
</dbReference>
<comment type="function">
    <text evidence="4">DNA-dependent RNA polymerase (RNAP) catalyzes the transcription of DNA into RNA using the four ribonucleoside triphosphates as substrates.</text>
</comment>
<sequence>MHLKILELEKNKVKMVLVRENHTFMNLLADEILKDPAVNVAKYLIEYQFSDPELLVTTDGSKDPITAIREACNRISRSCDELITQVSSV</sequence>
<dbReference type="NCBIfam" id="NF002239">
    <property type="entry name" value="PRK01146.2-3"/>
    <property type="match status" value="1"/>
</dbReference>
<dbReference type="AlphaFoldDB" id="A0A8J7W9W5"/>
<keyword evidence="1 4" id="KW-0240">DNA-directed RNA polymerase</keyword>
<reference evidence="6" key="1">
    <citation type="submission" date="2014-12" db="EMBL/GenBank/DDBJ databases">
        <authorList>
            <person name="Huang H.-H."/>
            <person name="Chen S.-C."/>
            <person name="Lai M.-C."/>
        </authorList>
    </citation>
    <scope>NUCLEOTIDE SEQUENCE</scope>
    <source>
        <strain evidence="6">K1F9705b</strain>
    </source>
</reference>
<dbReference type="GO" id="GO:0006351">
    <property type="term" value="P:DNA-templated transcription"/>
    <property type="evidence" value="ECO:0007669"/>
    <property type="project" value="UniProtKB-UniRule"/>
</dbReference>
<evidence type="ECO:0000256" key="2">
    <source>
        <dbReference type="ARBA" id="ARBA00022490"/>
    </source>
</evidence>
<gene>
    <name evidence="4" type="primary">rpo11</name>
    <name evidence="4" type="synonym">rpoL</name>
    <name evidence="6" type="ORF">RJ53_05605</name>
</gene>
<feature type="domain" description="DNA-directed RNA polymerase RBP11-like dimerisation" evidence="5">
    <location>
        <begin position="14"/>
        <end position="84"/>
    </location>
</feature>
<organism evidence="6 7">
    <name type="scientific">Methanocalculus chunghsingensis</name>
    <dbReference type="NCBI Taxonomy" id="156457"/>
    <lineage>
        <taxon>Archaea</taxon>
        <taxon>Methanobacteriati</taxon>
        <taxon>Methanobacteriota</taxon>
        <taxon>Stenosarchaea group</taxon>
        <taxon>Methanomicrobia</taxon>
        <taxon>Methanomicrobiales</taxon>
        <taxon>Methanocalculaceae</taxon>
        <taxon>Methanocalculus</taxon>
    </lineage>
</organism>
<keyword evidence="4" id="KW-0808">Transferase</keyword>
<dbReference type="EMBL" id="JWHL01000007">
    <property type="protein sequence ID" value="MBR1369005.1"/>
    <property type="molecule type" value="Genomic_DNA"/>
</dbReference>
<dbReference type="Gene3D" id="3.30.1360.10">
    <property type="entry name" value="RNA polymerase, RBP11-like subunit"/>
    <property type="match status" value="1"/>
</dbReference>
<evidence type="ECO:0000256" key="4">
    <source>
        <dbReference type="HAMAP-Rule" id="MF_00261"/>
    </source>
</evidence>
<comment type="subunit">
    <text evidence="4">Part of the RNA polymerase complex.</text>
</comment>